<proteinExistence type="predicted"/>
<evidence type="ECO:0000313" key="5">
    <source>
        <dbReference type="Proteomes" id="UP000663844"/>
    </source>
</evidence>
<protein>
    <submittedName>
        <fullName evidence="4">Uncharacterized protein</fullName>
    </submittedName>
</protein>
<dbReference type="Proteomes" id="UP000663845">
    <property type="component" value="Unassembled WGS sequence"/>
</dbReference>
<accession>A0A819FWZ3</accession>
<feature type="compositionally biased region" description="Basic and acidic residues" evidence="1">
    <location>
        <begin position="69"/>
        <end position="78"/>
    </location>
</feature>
<evidence type="ECO:0000256" key="2">
    <source>
        <dbReference type="SAM" id="SignalP"/>
    </source>
</evidence>
<dbReference type="AlphaFoldDB" id="A0A819FWZ3"/>
<dbReference type="EMBL" id="CAJNOG010000005">
    <property type="protein sequence ID" value="CAF0730760.1"/>
    <property type="molecule type" value="Genomic_DNA"/>
</dbReference>
<comment type="caution">
    <text evidence="4">The sequence shown here is derived from an EMBL/GenBank/DDBJ whole genome shotgun (WGS) entry which is preliminary data.</text>
</comment>
<dbReference type="Proteomes" id="UP000663844">
    <property type="component" value="Unassembled WGS sequence"/>
</dbReference>
<feature type="chain" id="PRO_5036235158" evidence="2">
    <location>
        <begin position="24"/>
        <end position="92"/>
    </location>
</feature>
<name>A0A819FWZ3_9BILA</name>
<evidence type="ECO:0000256" key="1">
    <source>
        <dbReference type="SAM" id="MobiDB-lite"/>
    </source>
</evidence>
<organism evidence="4 5">
    <name type="scientific">Adineta steineri</name>
    <dbReference type="NCBI Taxonomy" id="433720"/>
    <lineage>
        <taxon>Eukaryota</taxon>
        <taxon>Metazoa</taxon>
        <taxon>Spiralia</taxon>
        <taxon>Gnathifera</taxon>
        <taxon>Rotifera</taxon>
        <taxon>Eurotatoria</taxon>
        <taxon>Bdelloidea</taxon>
        <taxon>Adinetida</taxon>
        <taxon>Adinetidae</taxon>
        <taxon>Adineta</taxon>
    </lineage>
</organism>
<gene>
    <name evidence="3" type="ORF">JYZ213_LOCUS1179</name>
    <name evidence="4" type="ORF">OXD698_LOCUS22651</name>
</gene>
<reference evidence="4" key="1">
    <citation type="submission" date="2021-02" db="EMBL/GenBank/DDBJ databases">
        <authorList>
            <person name="Nowell W R."/>
        </authorList>
    </citation>
    <scope>NUCLEOTIDE SEQUENCE</scope>
</reference>
<feature type="region of interest" description="Disordered" evidence="1">
    <location>
        <begin position="69"/>
        <end position="92"/>
    </location>
</feature>
<feature type="compositionally biased region" description="Basic residues" evidence="1">
    <location>
        <begin position="80"/>
        <end position="92"/>
    </location>
</feature>
<dbReference type="EMBL" id="CAJOAZ010001948">
    <property type="protein sequence ID" value="CAF3876424.1"/>
    <property type="molecule type" value="Genomic_DNA"/>
</dbReference>
<evidence type="ECO:0000313" key="4">
    <source>
        <dbReference type="EMBL" id="CAF3876424.1"/>
    </source>
</evidence>
<keyword evidence="2" id="KW-0732">Signal</keyword>
<sequence>MRLIIVLFAITFILMCLSPISDQLSLGPRTRGRGGKVRHHEIKKDHRRRGSILVGRPDGFLRVHKHHIHASDKYDSTHKGANRFRPPHKRKN</sequence>
<evidence type="ECO:0000313" key="3">
    <source>
        <dbReference type="EMBL" id="CAF0730760.1"/>
    </source>
</evidence>
<feature type="signal peptide" evidence="2">
    <location>
        <begin position="1"/>
        <end position="23"/>
    </location>
</feature>